<dbReference type="Pfam" id="PF03160">
    <property type="entry name" value="Calx-beta"/>
    <property type="match status" value="1"/>
</dbReference>
<dbReference type="SUPFAM" id="SSF49313">
    <property type="entry name" value="Cadherin-like"/>
    <property type="match status" value="3"/>
</dbReference>
<dbReference type="PRINTS" id="PR00313">
    <property type="entry name" value="CABNDNGRPT"/>
</dbReference>
<feature type="domain" description="Cadherin" evidence="6">
    <location>
        <begin position="989"/>
        <end position="1084"/>
    </location>
</feature>
<evidence type="ECO:0000256" key="3">
    <source>
        <dbReference type="ARBA" id="ARBA00022729"/>
    </source>
</evidence>
<gene>
    <name evidence="7" type="ORF">H0S73_21415</name>
</gene>
<dbReference type="SUPFAM" id="SSF141072">
    <property type="entry name" value="CalX-like"/>
    <property type="match status" value="1"/>
</dbReference>
<keyword evidence="8" id="KW-1185">Reference proteome</keyword>
<dbReference type="Gene3D" id="2.60.40.60">
    <property type="entry name" value="Cadherins"/>
    <property type="match status" value="3"/>
</dbReference>
<comment type="subcellular location">
    <subcellularLocation>
        <location evidence="1">Secreted</location>
    </subcellularLocation>
</comment>
<name>A0A838BVX6_9HYPH</name>
<dbReference type="CDD" id="cd11304">
    <property type="entry name" value="Cadherin_repeat"/>
    <property type="match status" value="2"/>
</dbReference>
<dbReference type="InterPro" id="IPR001343">
    <property type="entry name" value="Hemolysn_Ca-bd"/>
</dbReference>
<dbReference type="PANTHER" id="PTHR38340:SF1">
    <property type="entry name" value="S-LAYER PROTEIN"/>
    <property type="match status" value="1"/>
</dbReference>
<dbReference type="Gene3D" id="2.60.40.2030">
    <property type="match status" value="1"/>
</dbReference>
<sequence length="1412" mass="145245">MAIFYNLAMEAVNGTSTDPTNSAALNFNENSDVGLIVAKITGFDPQEDLSKVILTPDTANGAPGDDFGRYGIRWDAGFNSWVVYLKRPNGDTTTPASTLWNFEDKNGPTNVWTNTIQFSVGFQTGYTPKADYGLAFTFNIQNVNEAVSAVNFGAQSTITGGTTGAGATVVKATWVDPDLLTAFKNNKYAFLVGGNLLTVDGKFTINETTGQITTNQAITSTDGTSKDLIVVAYDVGNNTLQKQQSYQVAITQAAPTPPTIAAATTTVSGESTGTVYPTPFNGALSVSYGNDLDPLTVEVSFAAANGAFQGQVAGGDATTKIYSFTGTKSQVNAWLAGLQFNPTDSYSGAGQNTTFTVQVKPQGAGAWSASSTAITVAADINNNAAFTAGAGDQAVSVGATITPFAAIALTDAENDDVTLTVTFAAGGGTWGGLTSGGGVTVVNNAGTGSITFTGKALAVSNFLDNVTFTPTAAGTKTFSYTVVDQHTGTGQHTAVAGAPSTVTATAPNQAPTDPTAAATINERSGDGTPVLVMDDFDDDGQAISYTFAVAQDAAHKISLDGKFRIENNKIVVNAPNGTTLSEVAQDTTLPNYAIIADDGSGAPNGTVTGNVSITVKNVPLLSIAAITTGPVVEGDAGFVDYVFRVTRDSTGSTSTATWTVSGTGIDANDFQDLTGIVSFSGTDIFQNITLKVRADRVAELAETFTVTLGNLQGAAINPGQGSATGSITDDDNAPSFAIRAGQETHSGDVGTAIAGILSGVDIDDLDGDDLTLTVSFQNVKGELAGMVPGGGVQVTDNGTDGNGVRKFTLMGSATAIETFLAAVTFTAAAAGQTDFSFTVTDTFNPIKTFTNAVNVVGTVPDNPPPPTPSGTHTVHEGKTNGFVVKTLPLKDGAVDIGYTFENPMNDTGGKVSEDGRFEIVGNEIRVRGGVDWVPLTADYTRTYRITATDGVTPVTGGVTITVKNNVGPTIAPITASGSGQAGANGTIVVSENAGAVEIGTVTASDPDANLDGRTLSYSLADTHNGLFTIDATGKIKIANADRLQVGADTPYQLTVRVSDGSIDDVATQTITVVVKDAPVNPPNNAPTGLSLSNASVLEYTLPGAEIGTLSAADANGDVLTYTLLDNAGGRFAISSGNKLVLAGPGVNFEEAASHQIKVRVADGHGGVQDQVFTINVGDQLTLNKRGTKKADKMNGSALDDILKGGTGTAKDIIKGLAGDDQLFGENGDDSLLGGDGIDSLFGGKGNDTLKGEAGKDLLKGEAGNDKMYGGIGNDALFGGKGNDLLKGDADDDVLNGEEGHDKLYGGAGNDTFVFNKKTSKAANFDQIYDFKSGQDKLFLDNAVFKKLGTTGTFDVPAKLDVTMFKANKATDKNDYLVYKGGVLYYDADGSGKGAAVEIVKVKGLKVTDIWVI</sequence>
<evidence type="ECO:0000256" key="2">
    <source>
        <dbReference type="ARBA" id="ARBA00022525"/>
    </source>
</evidence>
<evidence type="ECO:0000256" key="5">
    <source>
        <dbReference type="ARBA" id="ARBA00022837"/>
    </source>
</evidence>
<keyword evidence="3" id="KW-0732">Signal</keyword>
<evidence type="ECO:0000256" key="4">
    <source>
        <dbReference type="ARBA" id="ARBA00022737"/>
    </source>
</evidence>
<proteinExistence type="predicted"/>
<dbReference type="Gene3D" id="2.150.10.10">
    <property type="entry name" value="Serralysin-like metalloprotease, C-terminal"/>
    <property type="match status" value="2"/>
</dbReference>
<dbReference type="Proteomes" id="UP000572984">
    <property type="component" value="Unassembled WGS sequence"/>
</dbReference>
<dbReference type="SMART" id="SM00112">
    <property type="entry name" value="CA"/>
    <property type="match status" value="2"/>
</dbReference>
<dbReference type="InterPro" id="IPR002126">
    <property type="entry name" value="Cadherin-like_dom"/>
</dbReference>
<dbReference type="PANTHER" id="PTHR38340">
    <property type="entry name" value="S-LAYER PROTEIN"/>
    <property type="match status" value="1"/>
</dbReference>
<dbReference type="GO" id="GO:0007156">
    <property type="term" value="P:homophilic cell adhesion via plasma membrane adhesion molecules"/>
    <property type="evidence" value="ECO:0007669"/>
    <property type="project" value="InterPro"/>
</dbReference>
<protein>
    <submittedName>
        <fullName evidence="7">Cadherin domain-containing protein</fullName>
    </submittedName>
</protein>
<evidence type="ECO:0000313" key="8">
    <source>
        <dbReference type="Proteomes" id="UP000572984"/>
    </source>
</evidence>
<accession>A0A838BVX6</accession>
<keyword evidence="2" id="KW-0964">Secreted</keyword>
<dbReference type="PROSITE" id="PS50268">
    <property type="entry name" value="CADHERIN_2"/>
    <property type="match status" value="2"/>
</dbReference>
<dbReference type="Pfam" id="PF00028">
    <property type="entry name" value="Cadherin"/>
    <property type="match status" value="1"/>
</dbReference>
<organism evidence="7 8">
    <name type="scientific">Microvirga mediterraneensis</name>
    <dbReference type="NCBI Taxonomy" id="2754695"/>
    <lineage>
        <taxon>Bacteria</taxon>
        <taxon>Pseudomonadati</taxon>
        <taxon>Pseudomonadota</taxon>
        <taxon>Alphaproteobacteria</taxon>
        <taxon>Hyphomicrobiales</taxon>
        <taxon>Methylobacteriaceae</taxon>
        <taxon>Microvirga</taxon>
    </lineage>
</organism>
<dbReference type="RefSeq" id="WP_181054031.1">
    <property type="nucleotide sequence ID" value="NZ_JACDXJ010000001.1"/>
</dbReference>
<dbReference type="SUPFAM" id="SSF51120">
    <property type="entry name" value="beta-Roll"/>
    <property type="match status" value="2"/>
</dbReference>
<dbReference type="GO" id="GO:0005576">
    <property type="term" value="C:extracellular region"/>
    <property type="evidence" value="ECO:0007669"/>
    <property type="project" value="UniProtKB-SubCell"/>
</dbReference>
<dbReference type="GO" id="GO:0005509">
    <property type="term" value="F:calcium ion binding"/>
    <property type="evidence" value="ECO:0007669"/>
    <property type="project" value="InterPro"/>
</dbReference>
<dbReference type="Pfam" id="PF00353">
    <property type="entry name" value="HemolysinCabind"/>
    <property type="match status" value="3"/>
</dbReference>
<dbReference type="InterPro" id="IPR015919">
    <property type="entry name" value="Cadherin-like_sf"/>
</dbReference>
<dbReference type="InterPro" id="IPR050557">
    <property type="entry name" value="RTX_toxin/Mannuronan_C5-epim"/>
</dbReference>
<keyword evidence="5" id="KW-0106">Calcium</keyword>
<dbReference type="InterPro" id="IPR038081">
    <property type="entry name" value="CalX-like_sf"/>
</dbReference>
<evidence type="ECO:0000313" key="7">
    <source>
        <dbReference type="EMBL" id="MBA1158666.1"/>
    </source>
</evidence>
<dbReference type="EMBL" id="JACDXJ010000001">
    <property type="protein sequence ID" value="MBA1158666.1"/>
    <property type="molecule type" value="Genomic_DNA"/>
</dbReference>
<feature type="domain" description="Cadherin" evidence="6">
    <location>
        <begin position="166"/>
        <end position="260"/>
    </location>
</feature>
<reference evidence="7 8" key="1">
    <citation type="submission" date="2020-07" db="EMBL/GenBank/DDBJ databases">
        <title>Draft genome and description of Microvirga mediterraneensis Marseille-Q2068 sp. nov.</title>
        <authorList>
            <person name="Boxberger M."/>
        </authorList>
    </citation>
    <scope>NUCLEOTIDE SEQUENCE [LARGE SCALE GENOMIC DNA]</scope>
    <source>
        <strain evidence="7 8">Marseille-Q2068</strain>
    </source>
</reference>
<dbReference type="GO" id="GO:0007154">
    <property type="term" value="P:cell communication"/>
    <property type="evidence" value="ECO:0007669"/>
    <property type="project" value="InterPro"/>
</dbReference>
<evidence type="ECO:0000256" key="1">
    <source>
        <dbReference type="ARBA" id="ARBA00004613"/>
    </source>
</evidence>
<dbReference type="GO" id="GO:0016020">
    <property type="term" value="C:membrane"/>
    <property type="evidence" value="ECO:0007669"/>
    <property type="project" value="InterPro"/>
</dbReference>
<evidence type="ECO:0000259" key="6">
    <source>
        <dbReference type="PROSITE" id="PS50268"/>
    </source>
</evidence>
<dbReference type="InterPro" id="IPR011049">
    <property type="entry name" value="Serralysin-like_metalloprot_C"/>
</dbReference>
<dbReference type="InterPro" id="IPR003644">
    <property type="entry name" value="Calx_beta"/>
</dbReference>
<dbReference type="InterPro" id="IPR018511">
    <property type="entry name" value="Hemolysin-typ_Ca-bd_CS"/>
</dbReference>
<comment type="caution">
    <text evidence="7">The sequence shown here is derived from an EMBL/GenBank/DDBJ whole genome shotgun (WGS) entry which is preliminary data.</text>
</comment>
<dbReference type="PROSITE" id="PS00330">
    <property type="entry name" value="HEMOLYSIN_CALCIUM"/>
    <property type="match status" value="1"/>
</dbReference>
<keyword evidence="4" id="KW-0677">Repeat</keyword>